<dbReference type="PROSITE" id="PS50222">
    <property type="entry name" value="EF_HAND_2"/>
    <property type="match status" value="3"/>
</dbReference>
<dbReference type="InterPro" id="IPR011992">
    <property type="entry name" value="EF-hand-dom_pair"/>
</dbReference>
<feature type="region of interest" description="Disordered" evidence="10">
    <location>
        <begin position="1"/>
        <end position="28"/>
    </location>
</feature>
<evidence type="ECO:0000259" key="12">
    <source>
        <dbReference type="PROSITE" id="PS50222"/>
    </source>
</evidence>
<keyword evidence="14" id="KW-1185">Reference proteome</keyword>
<comment type="caution">
    <text evidence="13">The sequence shown here is derived from an EMBL/GenBank/DDBJ whole genome shotgun (WGS) entry which is preliminary data.</text>
</comment>
<dbReference type="SMART" id="SM00054">
    <property type="entry name" value="EFh"/>
    <property type="match status" value="4"/>
</dbReference>
<keyword evidence="7 9" id="KW-0067">ATP-binding</keyword>
<evidence type="ECO:0000256" key="3">
    <source>
        <dbReference type="ARBA" id="ARBA00022679"/>
    </source>
</evidence>
<organism evidence="13 14">
    <name type="scientific">Durusdinium trenchii</name>
    <dbReference type="NCBI Taxonomy" id="1381693"/>
    <lineage>
        <taxon>Eukaryota</taxon>
        <taxon>Sar</taxon>
        <taxon>Alveolata</taxon>
        <taxon>Dinophyceae</taxon>
        <taxon>Suessiales</taxon>
        <taxon>Symbiodiniaceae</taxon>
        <taxon>Durusdinium</taxon>
    </lineage>
</organism>
<evidence type="ECO:0000256" key="2">
    <source>
        <dbReference type="ARBA" id="ARBA00022527"/>
    </source>
</evidence>
<gene>
    <name evidence="13" type="ORF">SCF082_LOCUS3985</name>
</gene>
<dbReference type="Pfam" id="PF13499">
    <property type="entry name" value="EF-hand_7"/>
    <property type="match status" value="2"/>
</dbReference>
<feature type="compositionally biased region" description="Low complexity" evidence="10">
    <location>
        <begin position="1"/>
        <end position="18"/>
    </location>
</feature>
<dbReference type="EMBL" id="CAXAMM010002062">
    <property type="protein sequence ID" value="CAK8994576.1"/>
    <property type="molecule type" value="Genomic_DNA"/>
</dbReference>
<feature type="binding site" evidence="9">
    <location>
        <position position="78"/>
    </location>
    <ligand>
        <name>ATP</name>
        <dbReference type="ChEBI" id="CHEBI:30616"/>
    </ligand>
</feature>
<dbReference type="InterPro" id="IPR050205">
    <property type="entry name" value="CDPK_Ser/Thr_kinases"/>
</dbReference>
<dbReference type="InterPro" id="IPR017441">
    <property type="entry name" value="Protein_kinase_ATP_BS"/>
</dbReference>
<feature type="domain" description="EF-hand" evidence="12">
    <location>
        <begin position="393"/>
        <end position="428"/>
    </location>
</feature>
<keyword evidence="3" id="KW-0808">Transferase</keyword>
<reference evidence="13 14" key="1">
    <citation type="submission" date="2024-02" db="EMBL/GenBank/DDBJ databases">
        <authorList>
            <person name="Chen Y."/>
            <person name="Shah S."/>
            <person name="Dougan E. K."/>
            <person name="Thang M."/>
            <person name="Chan C."/>
        </authorList>
    </citation>
    <scope>NUCLEOTIDE SEQUENCE [LARGE SCALE GENOMIC DNA]</scope>
</reference>
<feature type="domain" description="EF-hand" evidence="12">
    <location>
        <begin position="314"/>
        <end position="349"/>
    </location>
</feature>
<dbReference type="Gene3D" id="1.10.510.10">
    <property type="entry name" value="Transferase(Phosphotransferase) domain 1"/>
    <property type="match status" value="2"/>
</dbReference>
<proteinExistence type="inferred from homology"/>
<evidence type="ECO:0000256" key="5">
    <source>
        <dbReference type="ARBA" id="ARBA00022777"/>
    </source>
</evidence>
<evidence type="ECO:0000259" key="11">
    <source>
        <dbReference type="PROSITE" id="PS50011"/>
    </source>
</evidence>
<evidence type="ECO:0000256" key="6">
    <source>
        <dbReference type="ARBA" id="ARBA00022837"/>
    </source>
</evidence>
<evidence type="ECO:0000256" key="4">
    <source>
        <dbReference type="ARBA" id="ARBA00022741"/>
    </source>
</evidence>
<dbReference type="SUPFAM" id="SSF56112">
    <property type="entry name" value="Protein kinase-like (PK-like)"/>
    <property type="match status" value="1"/>
</dbReference>
<protein>
    <submittedName>
        <fullName evidence="13">Calcium-dependent protein kinase 3 (PfCDPK3)</fullName>
    </submittedName>
</protein>
<evidence type="ECO:0000256" key="8">
    <source>
        <dbReference type="ARBA" id="ARBA00024334"/>
    </source>
</evidence>
<dbReference type="SUPFAM" id="SSF47473">
    <property type="entry name" value="EF-hand"/>
    <property type="match status" value="1"/>
</dbReference>
<dbReference type="PANTHER" id="PTHR24349">
    <property type="entry name" value="SERINE/THREONINE-PROTEIN KINASE"/>
    <property type="match status" value="1"/>
</dbReference>
<dbReference type="Pfam" id="PF00069">
    <property type="entry name" value="Pkinase"/>
    <property type="match status" value="1"/>
</dbReference>
<dbReference type="Gene3D" id="1.10.238.10">
    <property type="entry name" value="EF-hand"/>
    <property type="match status" value="2"/>
</dbReference>
<keyword evidence="5 13" id="KW-0418">Kinase</keyword>
<dbReference type="PROSITE" id="PS00107">
    <property type="entry name" value="PROTEIN_KINASE_ATP"/>
    <property type="match status" value="1"/>
</dbReference>
<feature type="domain" description="Protein kinase" evidence="11">
    <location>
        <begin position="47"/>
        <end position="422"/>
    </location>
</feature>
<keyword evidence="2" id="KW-0723">Serine/threonine-protein kinase</keyword>
<dbReference type="PROSITE" id="PS50011">
    <property type="entry name" value="PROTEIN_KINASE_DOM"/>
    <property type="match status" value="1"/>
</dbReference>
<comment type="cofactor">
    <cofactor evidence="1">
        <name>Mg(2+)</name>
        <dbReference type="ChEBI" id="CHEBI:18420"/>
    </cofactor>
</comment>
<evidence type="ECO:0000313" key="13">
    <source>
        <dbReference type="EMBL" id="CAK8994576.1"/>
    </source>
</evidence>
<evidence type="ECO:0000256" key="1">
    <source>
        <dbReference type="ARBA" id="ARBA00001946"/>
    </source>
</evidence>
<comment type="similarity">
    <text evidence="8">Belongs to the protein kinase superfamily. Ser/Thr protein kinase family. CDPK subfamily.</text>
</comment>
<feature type="domain" description="EF-hand" evidence="12">
    <location>
        <begin position="276"/>
        <end position="311"/>
    </location>
</feature>
<dbReference type="Proteomes" id="UP001642464">
    <property type="component" value="Unassembled WGS sequence"/>
</dbReference>
<accession>A0ABP0HWJ4</accession>
<keyword evidence="4 9" id="KW-0547">Nucleotide-binding</keyword>
<sequence length="520" mass="58826">MAAVGTTGDDSSPGTGETLGSAPEEPLPMITMTTCPFRLNDEVLKHYQLTKEIGRGAFGSVWEAQDREKPDRKVAVKKMLITDGEQAEAFENEAKTMMKLHHKNICRLFEVYRKGRLMSFIMELCPGKDVFDAMHEQEEHTFGEAKVADIIKQACDIWSLGITTYVMLCGKMPFFGAQWQQAKMMKKEQFPMQDATWQAISPEAKDFVKSLLRFDPKKRAPFDKVLKHPWFTVHRQISEISAQAAQQVLRNMQNFSQLGHFHSICVAAVARQLDSHNLNDVHRIFCNLDRDGNGVLTLQEVKDGFESILHPDSEELKQLERIFAELDMDGNGYIDYTEFCAAGVGERVVLEDSALWAAFDSFDAGHHDGQITLDEIARVLADANVQQVWSKEQLEEAAKKALDKFDKDKNGSITFEEFSDFMRAETKARRKARARRSSLLGDMSEETEKIEEELADVTDVSIKNQGKVYDLVDQMNPERKSWRKWLWNTITCSLGGRVGVPTSLPSAPADVDDFAAQPRI</sequence>
<keyword evidence="6" id="KW-0106">Calcium</keyword>
<dbReference type="InterPro" id="IPR002048">
    <property type="entry name" value="EF_hand_dom"/>
</dbReference>
<dbReference type="InterPro" id="IPR011009">
    <property type="entry name" value="Kinase-like_dom_sf"/>
</dbReference>
<evidence type="ECO:0000256" key="9">
    <source>
        <dbReference type="PROSITE-ProRule" id="PRU10141"/>
    </source>
</evidence>
<dbReference type="GO" id="GO:0016301">
    <property type="term" value="F:kinase activity"/>
    <property type="evidence" value="ECO:0007669"/>
    <property type="project" value="UniProtKB-KW"/>
</dbReference>
<dbReference type="InterPro" id="IPR000719">
    <property type="entry name" value="Prot_kinase_dom"/>
</dbReference>
<dbReference type="PROSITE" id="PS00018">
    <property type="entry name" value="EF_HAND_1"/>
    <property type="match status" value="3"/>
</dbReference>
<evidence type="ECO:0000313" key="14">
    <source>
        <dbReference type="Proteomes" id="UP001642464"/>
    </source>
</evidence>
<dbReference type="InterPro" id="IPR018247">
    <property type="entry name" value="EF_Hand_1_Ca_BS"/>
</dbReference>
<name>A0ABP0HWJ4_9DINO</name>
<evidence type="ECO:0000256" key="7">
    <source>
        <dbReference type="ARBA" id="ARBA00022840"/>
    </source>
</evidence>
<evidence type="ECO:0000256" key="10">
    <source>
        <dbReference type="SAM" id="MobiDB-lite"/>
    </source>
</evidence>